<evidence type="ECO:0000256" key="9">
    <source>
        <dbReference type="ARBA" id="ARBA00037550"/>
    </source>
</evidence>
<dbReference type="Proteomes" id="UP000803884">
    <property type="component" value="Unassembled WGS sequence"/>
</dbReference>
<feature type="region of interest" description="Disordered" evidence="11">
    <location>
        <begin position="371"/>
        <end position="455"/>
    </location>
</feature>
<dbReference type="Pfam" id="PF18469">
    <property type="entry name" value="PH_18"/>
    <property type="match status" value="1"/>
</dbReference>
<keyword evidence="8" id="KW-0539">Nucleus</keyword>
<dbReference type="EMBL" id="JAAQHG020000013">
    <property type="protein sequence ID" value="KAL1586654.1"/>
    <property type="molecule type" value="Genomic_DNA"/>
</dbReference>
<dbReference type="Pfam" id="PF08512">
    <property type="entry name" value="Rttp106-like_middle"/>
    <property type="match status" value="1"/>
</dbReference>
<comment type="similarity">
    <text evidence="3">Belongs to the RTT106 family.</text>
</comment>
<evidence type="ECO:0000256" key="3">
    <source>
        <dbReference type="ARBA" id="ARBA00006159"/>
    </source>
</evidence>
<keyword evidence="7" id="KW-0804">Transcription</keyword>
<gene>
    <name evidence="13" type="ORF">WHR41_04657</name>
</gene>
<sequence length="455" mass="50866">MDSHSAQIVEQAFGRNHDLHVRILEAARNFQNGIPELLRDISTFVVSQRSQQHVSNGMPHRNGNQLPEEPLAKKRKLEQSDEAAARSIRTKAGSYEISNPPEIDFECKDVSFTSPLRKKLKLQFVHDNINLLIRQIRLINQATSAVEYTLRGEDVDTMFCLPVPDKAQRQQNFVVFPLPGSQSYDGSPAEPLVWTMNETKGKPEVVSVSTRLHGSEEDTFVDVTRRELNHFMASLEKKLVLPDEREFASEIPQSHRKGEKAFHTKAFRGSKEGYLFLLSTGIVFGFKKPISYFPLHAIESISFTSVLQRTFNIVITTLTPAANGSEEKTEEHELSMVDQADFAPIDAYIRAHALNDASMAAERRAKAYNVNKPAAGEEAAADDDGRGELEKAEEALQDAEDEEEEDYDPSGGESEGSGEDSEEDEDGEGYEDGEGGEEEWDEDEEVGAEEEEEEA</sequence>
<dbReference type="InterPro" id="IPR040770">
    <property type="entry name" value="Rtt106_PH"/>
</dbReference>
<dbReference type="PANTHER" id="PTHR45849:SF3">
    <property type="entry name" value="HISTONE CHAPERONE RTT106"/>
    <property type="match status" value="1"/>
</dbReference>
<dbReference type="GO" id="GO:0003677">
    <property type="term" value="F:DNA binding"/>
    <property type="evidence" value="ECO:0007669"/>
    <property type="project" value="UniProtKB-KW"/>
</dbReference>
<dbReference type="GO" id="GO:0005634">
    <property type="term" value="C:nucleus"/>
    <property type="evidence" value="ECO:0007669"/>
    <property type="project" value="UniProtKB-SubCell"/>
</dbReference>
<evidence type="ECO:0000313" key="13">
    <source>
        <dbReference type="EMBL" id="KAL1586654.1"/>
    </source>
</evidence>
<evidence type="ECO:0000256" key="8">
    <source>
        <dbReference type="ARBA" id="ARBA00023242"/>
    </source>
</evidence>
<dbReference type="GO" id="GO:0031491">
    <property type="term" value="F:nucleosome binding"/>
    <property type="evidence" value="ECO:0007669"/>
    <property type="project" value="TreeGrafter"/>
</dbReference>
<dbReference type="AlphaFoldDB" id="A0AB34KU05"/>
<comment type="subcellular location">
    <subcellularLocation>
        <location evidence="2">Chromosome</location>
    </subcellularLocation>
    <subcellularLocation>
        <location evidence="1">Nucleus</location>
    </subcellularLocation>
</comment>
<reference evidence="13 14" key="1">
    <citation type="journal article" date="2020" name="Microbiol. Resour. Announc.">
        <title>Draft Genome Sequence of a Cladosporium Species Isolated from the Mesophotic Ascidian Didemnum maculosum.</title>
        <authorList>
            <person name="Gioti A."/>
            <person name="Siaperas R."/>
            <person name="Nikolaivits E."/>
            <person name="Le Goff G."/>
            <person name="Ouazzani J."/>
            <person name="Kotoulas G."/>
            <person name="Topakas E."/>
        </authorList>
    </citation>
    <scope>NUCLEOTIDE SEQUENCE [LARGE SCALE GENOMIC DNA]</scope>
    <source>
        <strain evidence="13 14">TM138-S3</strain>
    </source>
</reference>
<name>A0AB34KU05_9PEZI</name>
<keyword evidence="5" id="KW-0805">Transcription regulation</keyword>
<evidence type="ECO:0000256" key="4">
    <source>
        <dbReference type="ARBA" id="ARBA00022454"/>
    </source>
</evidence>
<dbReference type="GO" id="GO:0042393">
    <property type="term" value="F:histone binding"/>
    <property type="evidence" value="ECO:0007669"/>
    <property type="project" value="TreeGrafter"/>
</dbReference>
<keyword evidence="14" id="KW-1185">Reference proteome</keyword>
<keyword evidence="4" id="KW-0158">Chromosome</keyword>
<dbReference type="Gene3D" id="2.30.29.30">
    <property type="entry name" value="Pleckstrin-homology domain (PH domain)/Phosphotyrosine-binding domain (PTB)"/>
    <property type="match status" value="1"/>
</dbReference>
<feature type="domain" description="Histone chaperone RTT106/FACT complex subunit SPT16-like middle" evidence="12">
    <location>
        <begin position="261"/>
        <end position="359"/>
    </location>
</feature>
<dbReference type="Gene3D" id="2.30.29.120">
    <property type="match status" value="1"/>
</dbReference>
<comment type="function">
    <text evidence="9">Histones H3 and H4 chaperone involved in the nucleosome formation and heterochromatin silencing. Required for the deposition of H3K56ac-carrying H3-H4 complex onto newly-replicated DNA. Plays a role in the transcriptional regulation of the cell-cycle dependent histone genes by creating a repressive structure at the core histone gene promoter.</text>
</comment>
<evidence type="ECO:0000256" key="2">
    <source>
        <dbReference type="ARBA" id="ARBA00004286"/>
    </source>
</evidence>
<dbReference type="InterPro" id="IPR011993">
    <property type="entry name" value="PH-like_dom_sf"/>
</dbReference>
<organism evidence="13 14">
    <name type="scientific">Cladosporium halotolerans</name>
    <dbReference type="NCBI Taxonomy" id="1052096"/>
    <lineage>
        <taxon>Eukaryota</taxon>
        <taxon>Fungi</taxon>
        <taxon>Dikarya</taxon>
        <taxon>Ascomycota</taxon>
        <taxon>Pezizomycotina</taxon>
        <taxon>Dothideomycetes</taxon>
        <taxon>Dothideomycetidae</taxon>
        <taxon>Cladosporiales</taxon>
        <taxon>Cladosporiaceae</taxon>
        <taxon>Cladosporium</taxon>
    </lineage>
</organism>
<accession>A0AB34KU05</accession>
<feature type="compositionally biased region" description="Acidic residues" evidence="11">
    <location>
        <begin position="395"/>
        <end position="408"/>
    </location>
</feature>
<evidence type="ECO:0000256" key="5">
    <source>
        <dbReference type="ARBA" id="ARBA00023015"/>
    </source>
</evidence>
<protein>
    <recommendedName>
        <fullName evidence="12">Histone chaperone RTT106/FACT complex subunit SPT16-like middle domain-containing protein</fullName>
    </recommendedName>
</protein>
<dbReference type="RefSeq" id="XP_069229759.1">
    <property type="nucleotide sequence ID" value="XM_069373263.1"/>
</dbReference>
<dbReference type="SUPFAM" id="SSF50729">
    <property type="entry name" value="PH domain-like"/>
    <property type="match status" value="1"/>
</dbReference>
<proteinExistence type="inferred from homology"/>
<comment type="subunit">
    <text evidence="10">Interacts with histones H3 and H4.</text>
</comment>
<dbReference type="InterPro" id="IPR013719">
    <property type="entry name" value="RTT106/SPT16-like_middle_dom"/>
</dbReference>
<evidence type="ECO:0000256" key="1">
    <source>
        <dbReference type="ARBA" id="ARBA00004123"/>
    </source>
</evidence>
<evidence type="ECO:0000256" key="11">
    <source>
        <dbReference type="SAM" id="MobiDB-lite"/>
    </source>
</evidence>
<evidence type="ECO:0000256" key="7">
    <source>
        <dbReference type="ARBA" id="ARBA00023163"/>
    </source>
</evidence>
<evidence type="ECO:0000313" key="14">
    <source>
        <dbReference type="Proteomes" id="UP000803884"/>
    </source>
</evidence>
<dbReference type="PANTHER" id="PTHR45849">
    <property type="entry name" value="FACT COMPLEX SUBUNIT SSRP1"/>
    <property type="match status" value="1"/>
</dbReference>
<dbReference type="GeneID" id="96006101"/>
<evidence type="ECO:0000256" key="10">
    <source>
        <dbReference type="ARBA" id="ARBA00038654"/>
    </source>
</evidence>
<dbReference type="GO" id="GO:0005694">
    <property type="term" value="C:chromosome"/>
    <property type="evidence" value="ECO:0007669"/>
    <property type="project" value="UniProtKB-SubCell"/>
</dbReference>
<evidence type="ECO:0000256" key="6">
    <source>
        <dbReference type="ARBA" id="ARBA00023125"/>
    </source>
</evidence>
<comment type="caution">
    <text evidence="13">The sequence shown here is derived from an EMBL/GenBank/DDBJ whole genome shotgun (WGS) entry which is preliminary data.</text>
</comment>
<evidence type="ECO:0000259" key="12">
    <source>
        <dbReference type="SMART" id="SM01287"/>
    </source>
</evidence>
<feature type="compositionally biased region" description="Acidic residues" evidence="11">
    <location>
        <begin position="416"/>
        <end position="455"/>
    </location>
</feature>
<dbReference type="InterPro" id="IPR050454">
    <property type="entry name" value="RTT106/SSRP1_HistChap/FACT"/>
</dbReference>
<keyword evidence="6" id="KW-0238">DNA-binding</keyword>
<dbReference type="SMART" id="SM01287">
    <property type="entry name" value="Rtt106"/>
    <property type="match status" value="1"/>
</dbReference>
<feature type="compositionally biased region" description="Basic and acidic residues" evidence="11">
    <location>
        <begin position="383"/>
        <end position="394"/>
    </location>
</feature>